<dbReference type="AlphaFoldDB" id="A0A3D8K2K0"/>
<keyword evidence="3" id="KW-0520">NAD</keyword>
<organism evidence="4 5">
    <name type="scientific">Trinickia dinghuensis</name>
    <dbReference type="NCBI Taxonomy" id="2291023"/>
    <lineage>
        <taxon>Bacteria</taxon>
        <taxon>Pseudomonadati</taxon>
        <taxon>Pseudomonadota</taxon>
        <taxon>Betaproteobacteria</taxon>
        <taxon>Burkholderiales</taxon>
        <taxon>Burkholderiaceae</taxon>
        <taxon>Trinickia</taxon>
    </lineage>
</organism>
<proteinExistence type="inferred from homology"/>
<accession>A0A3D8K2K0</accession>
<dbReference type="GO" id="GO:0016491">
    <property type="term" value="F:oxidoreductase activity"/>
    <property type="evidence" value="ECO:0007669"/>
    <property type="project" value="UniProtKB-KW"/>
</dbReference>
<sequence length="258" mass="26734">MTATAQNFPEPPAKRLAGKTALVTAAAQGIGRACAERLAQEGARVIATDIRLDLLADAPFESRLLDVRDGAAIAALAESIGAIDVLVNCAGFVHAGSVLECTDADWDFAFDLNVKSMYRTIRTFLPAMLERGGGSIVNLASAASSVKGVPNRFVYGTSKAAVIGLTKAVAADFVTRGIRCNAICPGTVASPSLSARIAEQAQAQGKSVAEVEAAFVARQPMGRIGRPEEIAALAAYLASDEAGFTTGQIHLIDGGWSN</sequence>
<dbReference type="PROSITE" id="PS00061">
    <property type="entry name" value="ADH_SHORT"/>
    <property type="match status" value="1"/>
</dbReference>
<evidence type="ECO:0000313" key="5">
    <source>
        <dbReference type="Proteomes" id="UP000256838"/>
    </source>
</evidence>
<dbReference type="Pfam" id="PF13561">
    <property type="entry name" value="adh_short_C2"/>
    <property type="match status" value="1"/>
</dbReference>
<evidence type="ECO:0000256" key="2">
    <source>
        <dbReference type="ARBA" id="ARBA00023002"/>
    </source>
</evidence>
<dbReference type="PRINTS" id="PR00080">
    <property type="entry name" value="SDRFAMILY"/>
</dbReference>
<evidence type="ECO:0000313" key="4">
    <source>
        <dbReference type="EMBL" id="RDU99282.1"/>
    </source>
</evidence>
<dbReference type="Proteomes" id="UP000256838">
    <property type="component" value="Unassembled WGS sequence"/>
</dbReference>
<comment type="caution">
    <text evidence="4">The sequence shown here is derived from an EMBL/GenBank/DDBJ whole genome shotgun (WGS) entry which is preliminary data.</text>
</comment>
<dbReference type="PRINTS" id="PR00081">
    <property type="entry name" value="GDHRDH"/>
</dbReference>
<dbReference type="InterPro" id="IPR036291">
    <property type="entry name" value="NAD(P)-bd_dom_sf"/>
</dbReference>
<dbReference type="InterPro" id="IPR020904">
    <property type="entry name" value="Sc_DH/Rdtase_CS"/>
</dbReference>
<evidence type="ECO:0000256" key="3">
    <source>
        <dbReference type="ARBA" id="ARBA00023027"/>
    </source>
</evidence>
<reference evidence="4 5" key="1">
    <citation type="submission" date="2018-08" db="EMBL/GenBank/DDBJ databases">
        <title>Paraburkholderia sp. DHOM06 isolated from forest soil.</title>
        <authorList>
            <person name="Gao Z.-H."/>
            <person name="Qiu L.-H."/>
        </authorList>
    </citation>
    <scope>NUCLEOTIDE SEQUENCE [LARGE SCALE GENOMIC DNA]</scope>
    <source>
        <strain evidence="4 5">DHOM06</strain>
    </source>
</reference>
<dbReference type="EMBL" id="QRGA01000005">
    <property type="protein sequence ID" value="RDU99282.1"/>
    <property type="molecule type" value="Genomic_DNA"/>
</dbReference>
<keyword evidence="2" id="KW-0560">Oxidoreductase</keyword>
<dbReference type="Gene3D" id="3.40.50.720">
    <property type="entry name" value="NAD(P)-binding Rossmann-like Domain"/>
    <property type="match status" value="1"/>
</dbReference>
<protein>
    <submittedName>
        <fullName evidence="4">SDR family NAD(P)-dependent oxidoreductase</fullName>
    </submittedName>
</protein>
<dbReference type="InterPro" id="IPR051122">
    <property type="entry name" value="SDR_DHRS6-like"/>
</dbReference>
<dbReference type="RefSeq" id="WP_115533256.1">
    <property type="nucleotide sequence ID" value="NZ_QRGA01000005.1"/>
</dbReference>
<evidence type="ECO:0000256" key="1">
    <source>
        <dbReference type="ARBA" id="ARBA00006484"/>
    </source>
</evidence>
<dbReference type="PANTHER" id="PTHR43477">
    <property type="entry name" value="DIHYDROANTICAPSIN 7-DEHYDROGENASE"/>
    <property type="match status" value="1"/>
</dbReference>
<dbReference type="InterPro" id="IPR002347">
    <property type="entry name" value="SDR_fam"/>
</dbReference>
<dbReference type="PANTHER" id="PTHR43477:SF4">
    <property type="entry name" value="DEHYDROGENASE_REDUCTASE SDR FAMILY MEMBER 6"/>
    <property type="match status" value="1"/>
</dbReference>
<dbReference type="SUPFAM" id="SSF51735">
    <property type="entry name" value="NAD(P)-binding Rossmann-fold domains"/>
    <property type="match status" value="1"/>
</dbReference>
<dbReference type="OrthoDB" id="9806974at2"/>
<comment type="similarity">
    <text evidence="1">Belongs to the short-chain dehydrogenases/reductases (SDR) family.</text>
</comment>
<name>A0A3D8K2K0_9BURK</name>
<gene>
    <name evidence="4" type="ORF">DWV00_09190</name>
</gene>
<dbReference type="FunFam" id="3.40.50.720:FF:000084">
    <property type="entry name" value="Short-chain dehydrogenase reductase"/>
    <property type="match status" value="1"/>
</dbReference>
<keyword evidence="5" id="KW-1185">Reference proteome</keyword>